<evidence type="ECO:0000256" key="11">
    <source>
        <dbReference type="ARBA" id="ARBA00023204"/>
    </source>
</evidence>
<dbReference type="GO" id="GO:0006308">
    <property type="term" value="P:DNA catabolic process"/>
    <property type="evidence" value="ECO:0007669"/>
    <property type="project" value="UniProtKB-UniRule"/>
</dbReference>
<dbReference type="GO" id="GO:0003677">
    <property type="term" value="F:DNA binding"/>
    <property type="evidence" value="ECO:0007669"/>
    <property type="project" value="UniProtKB-UniRule"/>
</dbReference>
<dbReference type="CDD" id="cd21036">
    <property type="entry name" value="WH_MUS81"/>
    <property type="match status" value="1"/>
</dbReference>
<dbReference type="GO" id="GO:0008821">
    <property type="term" value="F:crossover junction DNA endonuclease activity"/>
    <property type="evidence" value="ECO:0007669"/>
    <property type="project" value="UniProtKB-UniRule"/>
</dbReference>
<evidence type="ECO:0000256" key="1">
    <source>
        <dbReference type="ARBA" id="ARBA00001946"/>
    </source>
</evidence>
<dbReference type="Gene3D" id="1.10.10.10">
    <property type="entry name" value="Winged helix-like DNA-binding domain superfamily/Winged helix DNA-binding domain"/>
    <property type="match status" value="1"/>
</dbReference>
<dbReference type="Gene3D" id="3.40.50.10130">
    <property type="match status" value="1"/>
</dbReference>
<dbReference type="EC" id="3.1.22.-" evidence="13"/>
<dbReference type="InterPro" id="IPR011335">
    <property type="entry name" value="Restrct_endonuc-II-like"/>
</dbReference>
<organism evidence="16 17">
    <name type="scientific">Candidula unifasciata</name>
    <dbReference type="NCBI Taxonomy" id="100452"/>
    <lineage>
        <taxon>Eukaryota</taxon>
        <taxon>Metazoa</taxon>
        <taxon>Spiralia</taxon>
        <taxon>Lophotrochozoa</taxon>
        <taxon>Mollusca</taxon>
        <taxon>Gastropoda</taxon>
        <taxon>Heterobranchia</taxon>
        <taxon>Euthyneura</taxon>
        <taxon>Panpulmonata</taxon>
        <taxon>Eupulmonata</taxon>
        <taxon>Stylommatophora</taxon>
        <taxon>Helicina</taxon>
        <taxon>Helicoidea</taxon>
        <taxon>Geomitridae</taxon>
        <taxon>Candidula</taxon>
    </lineage>
</organism>
<dbReference type="PANTHER" id="PTHR13451">
    <property type="entry name" value="CLASS II CROSSOVER JUNCTION ENDONUCLEASE MUS81"/>
    <property type="match status" value="1"/>
</dbReference>
<feature type="compositionally biased region" description="Polar residues" evidence="14">
    <location>
        <begin position="1"/>
        <end position="11"/>
    </location>
</feature>
<evidence type="ECO:0000256" key="3">
    <source>
        <dbReference type="ARBA" id="ARBA00010015"/>
    </source>
</evidence>
<dbReference type="SMART" id="SM00891">
    <property type="entry name" value="ERCC4"/>
    <property type="match status" value="1"/>
</dbReference>
<protein>
    <recommendedName>
        <fullName evidence="13">Crossover junction endonuclease MUS81</fullName>
        <ecNumber evidence="13">3.1.22.-</ecNumber>
    </recommendedName>
</protein>
<dbReference type="GO" id="GO:0000727">
    <property type="term" value="P:double-strand break repair via break-induced replication"/>
    <property type="evidence" value="ECO:0007669"/>
    <property type="project" value="UniProtKB-UniRule"/>
</dbReference>
<comment type="function">
    <text evidence="13">Interacts with EME1 to form a DNA structure-specific endonuclease with substrate preference for branched DNA structures with a 5'-end at the branch nick. Typical substrates include 3'-flap structures, D-loops, replication forks and nicked Holliday junctions. May be required in mitosis for the processing of stalled or collapsed replication fork intermediates. May be required in meiosis for the repair of meiosis-specific double strand breaks subsequent to single-end invasion (SEI).</text>
</comment>
<evidence type="ECO:0000313" key="17">
    <source>
        <dbReference type="Proteomes" id="UP000678393"/>
    </source>
</evidence>
<evidence type="ECO:0000256" key="8">
    <source>
        <dbReference type="ARBA" id="ARBA00022801"/>
    </source>
</evidence>
<proteinExistence type="inferred from homology"/>
<dbReference type="GO" id="GO:0048476">
    <property type="term" value="C:Holliday junction resolvase complex"/>
    <property type="evidence" value="ECO:0007669"/>
    <property type="project" value="UniProtKB-UniRule"/>
</dbReference>
<dbReference type="Pfam" id="PF02732">
    <property type="entry name" value="ERCC4"/>
    <property type="match status" value="1"/>
</dbReference>
<dbReference type="InterPro" id="IPR042530">
    <property type="entry name" value="EME1/EME2_C"/>
</dbReference>
<dbReference type="EMBL" id="CAJHNH020003535">
    <property type="protein sequence ID" value="CAG5129507.1"/>
    <property type="molecule type" value="Genomic_DNA"/>
</dbReference>
<dbReference type="InterPro" id="IPR036388">
    <property type="entry name" value="WH-like_DNA-bd_sf"/>
</dbReference>
<dbReference type="FunFam" id="3.40.50.10130:FF:000003">
    <property type="entry name" value="Crossover junction endonuclease MUS81"/>
    <property type="match status" value="1"/>
</dbReference>
<feature type="compositionally biased region" description="Low complexity" evidence="14">
    <location>
        <begin position="381"/>
        <end position="391"/>
    </location>
</feature>
<dbReference type="GO" id="GO:0046872">
    <property type="term" value="F:metal ion binding"/>
    <property type="evidence" value="ECO:0007669"/>
    <property type="project" value="UniProtKB-UniRule"/>
</dbReference>
<dbReference type="InterPro" id="IPR006166">
    <property type="entry name" value="ERCC4_domain"/>
</dbReference>
<feature type="region of interest" description="Disordered" evidence="14">
    <location>
        <begin position="240"/>
        <end position="274"/>
    </location>
</feature>
<evidence type="ECO:0000256" key="7">
    <source>
        <dbReference type="ARBA" id="ARBA00022763"/>
    </source>
</evidence>
<evidence type="ECO:0000256" key="4">
    <source>
        <dbReference type="ARBA" id="ARBA00022722"/>
    </source>
</evidence>
<dbReference type="SUPFAM" id="SSF47802">
    <property type="entry name" value="DNA polymerase beta, N-terminal domain-like"/>
    <property type="match status" value="1"/>
</dbReference>
<evidence type="ECO:0000256" key="14">
    <source>
        <dbReference type="SAM" id="MobiDB-lite"/>
    </source>
</evidence>
<dbReference type="InterPro" id="IPR047417">
    <property type="entry name" value="WHD_MUS81"/>
</dbReference>
<evidence type="ECO:0000313" key="16">
    <source>
        <dbReference type="EMBL" id="CAG5129507.1"/>
    </source>
</evidence>
<dbReference type="GO" id="GO:0005634">
    <property type="term" value="C:nucleus"/>
    <property type="evidence" value="ECO:0007669"/>
    <property type="project" value="UniProtKB-SubCell"/>
</dbReference>
<dbReference type="GO" id="GO:0000712">
    <property type="term" value="P:resolution of meiotic recombination intermediates"/>
    <property type="evidence" value="ECO:0007669"/>
    <property type="project" value="TreeGrafter"/>
</dbReference>
<dbReference type="AlphaFoldDB" id="A0A8S3ZJ22"/>
<comment type="subunit">
    <text evidence="13">Interacts with EME1.</text>
</comment>
<dbReference type="SUPFAM" id="SSF52980">
    <property type="entry name" value="Restriction endonuclease-like"/>
    <property type="match status" value="1"/>
</dbReference>
<evidence type="ECO:0000259" key="15">
    <source>
        <dbReference type="SMART" id="SM00891"/>
    </source>
</evidence>
<dbReference type="FunFam" id="1.10.10.10:FF:000307">
    <property type="entry name" value="Crossover junction endonuclease MUS81"/>
    <property type="match status" value="1"/>
</dbReference>
<dbReference type="Proteomes" id="UP000678393">
    <property type="component" value="Unassembled WGS sequence"/>
</dbReference>
<feature type="region of interest" description="Disordered" evidence="14">
    <location>
        <begin position="380"/>
        <end position="418"/>
    </location>
</feature>
<keyword evidence="11 13" id="KW-0234">DNA repair</keyword>
<feature type="region of interest" description="Disordered" evidence="14">
    <location>
        <begin position="102"/>
        <end position="142"/>
    </location>
</feature>
<dbReference type="InterPro" id="IPR027421">
    <property type="entry name" value="DNA_pol_lamdba_lyase_dom_sf"/>
</dbReference>
<keyword evidence="10 13" id="KW-0233">DNA recombination</keyword>
<keyword evidence="4 13" id="KW-0540">Nuclease</keyword>
<dbReference type="Gene3D" id="1.10.150.110">
    <property type="entry name" value="DNA polymerase beta, N-terminal domain-like"/>
    <property type="match status" value="1"/>
</dbReference>
<evidence type="ECO:0000256" key="12">
    <source>
        <dbReference type="ARBA" id="ARBA00023242"/>
    </source>
</evidence>
<evidence type="ECO:0000256" key="6">
    <source>
        <dbReference type="ARBA" id="ARBA00022759"/>
    </source>
</evidence>
<feature type="compositionally biased region" description="Polar residues" evidence="14">
    <location>
        <begin position="248"/>
        <end position="260"/>
    </location>
</feature>
<dbReference type="Pfam" id="PF21136">
    <property type="entry name" value="WHD_MUS81"/>
    <property type="match status" value="1"/>
</dbReference>
<keyword evidence="8 13" id="KW-0378">Hydrolase</keyword>
<accession>A0A8S3ZJ22</accession>
<name>A0A8S3ZJ22_9EUPU</name>
<dbReference type="InterPro" id="IPR010996">
    <property type="entry name" value="HHH_MUS81"/>
</dbReference>
<evidence type="ECO:0000256" key="10">
    <source>
        <dbReference type="ARBA" id="ARBA00023172"/>
    </source>
</evidence>
<evidence type="ECO:0000256" key="5">
    <source>
        <dbReference type="ARBA" id="ARBA00022723"/>
    </source>
</evidence>
<feature type="region of interest" description="Disordered" evidence="14">
    <location>
        <begin position="1"/>
        <end position="24"/>
    </location>
</feature>
<comment type="similarity">
    <text evidence="3 13">Belongs to the XPF family.</text>
</comment>
<dbReference type="InterPro" id="IPR033309">
    <property type="entry name" value="Mus81"/>
</dbReference>
<reference evidence="16" key="1">
    <citation type="submission" date="2021-04" db="EMBL/GenBank/DDBJ databases">
        <authorList>
            <consortium name="Molecular Ecology Group"/>
        </authorList>
    </citation>
    <scope>NUCLEOTIDE SEQUENCE</scope>
</reference>
<dbReference type="Gene3D" id="1.10.150.670">
    <property type="entry name" value="Crossover junction endonuclease EME1, DNA-binding domain"/>
    <property type="match status" value="1"/>
</dbReference>
<evidence type="ECO:0000256" key="9">
    <source>
        <dbReference type="ARBA" id="ARBA00022842"/>
    </source>
</evidence>
<dbReference type="Pfam" id="PF21292">
    <property type="entry name" value="EME1-MUS81_C"/>
    <property type="match status" value="1"/>
</dbReference>
<evidence type="ECO:0000256" key="13">
    <source>
        <dbReference type="RuleBase" id="RU369042"/>
    </source>
</evidence>
<feature type="compositionally biased region" description="Polar residues" evidence="14">
    <location>
        <begin position="102"/>
        <end position="127"/>
    </location>
</feature>
<gene>
    <name evidence="16" type="ORF">CUNI_LOCUS15065</name>
</gene>
<feature type="compositionally biased region" description="Polar residues" evidence="14">
    <location>
        <begin position="409"/>
        <end position="418"/>
    </location>
</feature>
<dbReference type="Pfam" id="PF14716">
    <property type="entry name" value="HHH_8"/>
    <property type="match status" value="1"/>
</dbReference>
<keyword evidence="9 13" id="KW-0460">Magnesium</keyword>
<keyword evidence="17" id="KW-1185">Reference proteome</keyword>
<keyword evidence="5 13" id="KW-0479">Metal-binding</keyword>
<keyword evidence="6 13" id="KW-0255">Endonuclease</keyword>
<feature type="domain" description="ERCC4" evidence="15">
    <location>
        <begin position="667"/>
        <end position="771"/>
    </location>
</feature>
<keyword evidence="7 13" id="KW-0227">DNA damage</keyword>
<comment type="cofactor">
    <cofactor evidence="1 13">
        <name>Mg(2+)</name>
        <dbReference type="ChEBI" id="CHEBI:18420"/>
    </cofactor>
</comment>
<sequence length="949" mass="105200">MSESGVAASTSLKGKRKKKLPPNPNPLFTQWLTEWKQEAVEKGWKSAHVYAKALKTIRLFPLPLASGKDCRLLQNFEKLFHHEVSGCNCLGLLLCPGSASARTSKSPSLPNTGGSEASASDTEIRSSPQKKKSRAAGSRGREYVPAYRSGPYALVLTLYRFMQDPEFKGYMTKSELSHAAQPLSDKSFTVPEPGSHYTAWSSMGVLIKKGFFFKSNSPARYSLTDEGYLLGQRLHSAEVQDNVRNEPLQVSSRTDSSQAHSLPPGNLEIRSDEISPPNFSCLQYKDISTDDDDDGDLARAVTQSLLSYSQERAARSSVPASFTPASRVGHQYNSAGFHDGAAAADAGSDGVDLNDSILVVSDEDMAKSPVLPTRTWARFHSLSPSQSSPPQYTGLARLPRSEPSLQDEPINSLSASSVRNSNTDIDQTRVHYPDKSLHFDGKSPSAYHEDILEISDDDTDKMLSMKMDDINTFVTKKVENVAITNFCESDSDELPDLDIPLWKRLAQKGHAESGLLKNLASTLAQSSTSQKVLCNTNQKTEIILKHQHKDHFSQVKDNLAMCNHQTNKATTEPCNTLYKDPIYNSSHFAHYSSSVLVHNTHNLVGTDTVGTAPMTVLMEKSAPGTYENSRNGICTSSLSTHITTSETTSLVDCCPSFTLLPGSFDIILCIDNREFYGSKGCSKTLLPDLMKCGITCDLRLLHVGDLLWIARERGGQRLERKGRELVLHYIIERKRMDDLVSSMTDGRMKEQKFRLKHCGLSEPIILIEEYGSIKNFSISEDRIKQSIVNSQVIDGFKVKRCASAKDAVTYISTMTHFLTQHYSTKTLHAVSLDQLKLLRIQQPLQKQEHYLIPFDVFNEASVKQKDLSVRELFAKHLIQVPGVSADRAKAITSAYPSFSHLMTAYERCADDKDRQKLLSGIKCGKKERNLGNALSNILCLLYTQKGSLL</sequence>
<keyword evidence="12 13" id="KW-0539">Nucleus</keyword>
<dbReference type="CDD" id="cd20074">
    <property type="entry name" value="XPF_nuclease_Mus81"/>
    <property type="match status" value="1"/>
</dbReference>
<dbReference type="GO" id="GO:0031573">
    <property type="term" value="P:mitotic intra-S DNA damage checkpoint signaling"/>
    <property type="evidence" value="ECO:0007669"/>
    <property type="project" value="TreeGrafter"/>
</dbReference>
<dbReference type="PANTHER" id="PTHR13451:SF0">
    <property type="entry name" value="CROSSOVER JUNCTION ENDONUCLEASE MUS81"/>
    <property type="match status" value="1"/>
</dbReference>
<comment type="subcellular location">
    <subcellularLocation>
        <location evidence="2 13">Nucleus</location>
    </subcellularLocation>
</comment>
<dbReference type="GO" id="GO:0048257">
    <property type="term" value="F:3'-flap endonuclease activity"/>
    <property type="evidence" value="ECO:0007669"/>
    <property type="project" value="TreeGrafter"/>
</dbReference>
<evidence type="ECO:0000256" key="2">
    <source>
        <dbReference type="ARBA" id="ARBA00004123"/>
    </source>
</evidence>
<dbReference type="OrthoDB" id="5963188at2759"/>
<comment type="caution">
    <text evidence="16">The sequence shown here is derived from an EMBL/GenBank/DDBJ whole genome shotgun (WGS) entry which is preliminary data.</text>
</comment>
<dbReference type="InterPro" id="IPR047416">
    <property type="entry name" value="XPF_nuclease_Mus81"/>
</dbReference>